<evidence type="ECO:0000313" key="3">
    <source>
        <dbReference type="EMBL" id="MCK2214064.1"/>
    </source>
</evidence>
<evidence type="ECO:0000256" key="1">
    <source>
        <dbReference type="SAM" id="Coils"/>
    </source>
</evidence>
<dbReference type="Gene3D" id="3.40.50.300">
    <property type="entry name" value="P-loop containing nucleotide triphosphate hydrolases"/>
    <property type="match status" value="2"/>
</dbReference>
<dbReference type="EMBL" id="JAKRKC020000001">
    <property type="protein sequence ID" value="MCK2214064.1"/>
    <property type="molecule type" value="Genomic_DNA"/>
</dbReference>
<evidence type="ECO:0000313" key="4">
    <source>
        <dbReference type="Proteomes" id="UP001317259"/>
    </source>
</evidence>
<proteinExistence type="predicted"/>
<dbReference type="InterPro" id="IPR038734">
    <property type="entry name" value="YhaN_AAA"/>
</dbReference>
<feature type="coiled-coil region" evidence="1">
    <location>
        <begin position="272"/>
        <end position="306"/>
    </location>
</feature>
<name>A0ABT0FP79_9ACTN</name>
<dbReference type="Proteomes" id="UP001317259">
    <property type="component" value="Unassembled WGS sequence"/>
</dbReference>
<comment type="caution">
    <text evidence="3">The sequence shown here is derived from an EMBL/GenBank/DDBJ whole genome shotgun (WGS) entry which is preliminary data.</text>
</comment>
<dbReference type="RefSeq" id="WP_242373397.1">
    <property type="nucleotide sequence ID" value="NZ_JAKRKC020000001.1"/>
</dbReference>
<organism evidence="3 4">
    <name type="scientific">Actinomadura luzonensis</name>
    <dbReference type="NCBI Taxonomy" id="2805427"/>
    <lineage>
        <taxon>Bacteria</taxon>
        <taxon>Bacillati</taxon>
        <taxon>Actinomycetota</taxon>
        <taxon>Actinomycetes</taxon>
        <taxon>Streptosporangiales</taxon>
        <taxon>Thermomonosporaceae</taxon>
        <taxon>Actinomadura</taxon>
    </lineage>
</organism>
<dbReference type="InterPro" id="IPR027417">
    <property type="entry name" value="P-loop_NTPase"/>
</dbReference>
<feature type="coiled-coil region" evidence="1">
    <location>
        <begin position="179"/>
        <end position="237"/>
    </location>
</feature>
<dbReference type="PANTHER" id="PTHR41259">
    <property type="entry name" value="DOUBLE-STRAND BREAK REPAIR RAD50 ATPASE, PUTATIVE-RELATED"/>
    <property type="match status" value="1"/>
</dbReference>
<dbReference type="PANTHER" id="PTHR41259:SF1">
    <property type="entry name" value="DOUBLE-STRAND BREAK REPAIR RAD50 ATPASE, PUTATIVE-RELATED"/>
    <property type="match status" value="1"/>
</dbReference>
<keyword evidence="4" id="KW-1185">Reference proteome</keyword>
<feature type="coiled-coil region" evidence="1">
    <location>
        <begin position="828"/>
        <end position="875"/>
    </location>
</feature>
<keyword evidence="1" id="KW-0175">Coiled coil</keyword>
<accession>A0ABT0FP79</accession>
<protein>
    <submittedName>
        <fullName evidence="3">AAA family ATPase</fullName>
    </submittedName>
</protein>
<evidence type="ECO:0000259" key="2">
    <source>
        <dbReference type="Pfam" id="PF13514"/>
    </source>
</evidence>
<sequence length="1164" mass="129544">MRVDRLDLIAFGPFSGMVLDLSAPGIHVIAGPNEAGKSTALHALDQLFYGIDERSRYDFVHDKAALRLGALVRGAEGHALEFIRVKARKTPLRRIDGEPLDQSVLNTMLGGIDRSTFTSVFALGSGELRRGGEALASGGGDFKQALAATRSGGRLSDALRTIEERLGDLYKRRGHNPRINVLLTELKEAQSRVRAATLRPQEYLDRQQEVKDAEQALMTLTRELEQFRSERSRVERLVQAVPALNRRATLLADLMTLEAGGTIAPPEVAVRLPQLREDLRLAESKLADAQRRLDDVVGELNQLVVDDDLLAAQDSIDILYQDRKAVLAAAERLTSSSDTVKDLRDQALSTLTQVHVDATLDDTSLYKVPKSMQKRIQDLHDQRTAIEAALTRDRKAVDQRRRSLETVEKRLSKLARLEETKPLHAALNAVPHDLLTRLATADEDVRRLDGTIERLLLELRIPAQQVDGMAVPTRTEIDEHVEARKDLKREGRELAKQRKALITGLEEKRLNLATLLSGDPPPTEAELGEARSVRHELWLVIRDGQHDRAGDFELAIERADHLADRMRRDASRIADRYRLELEIGNDEKALIALDEEQASQDDRADHLDAEWDRLWERFPCPGPAPKSGAAMSILDSVDRLQGSLGELGDARARLSSLREQAALHITRLRDILRSPEEVPSLGAENALAELPELREVAEQRLAQQDELARTHDTCEAQLLAAREELAAAEAEVTEHERNLAGWETTWHKLLEQAKLPTGRDTATALTDLERLGQVATWVSEAAKNERDSEKAATTLEQFHSLLATTAAACGRAMPADEIERHQFVGILYREAEKNRSAAERRVVLLSDQADLSATARDLEEALRDLRTELAQLCERAGVDDIDALREAVRRSESHTRLKGALAEVTAALPADAETLVAEIPETDEDLLKARLLTLTERVIDLDDQRTHQSQLLGEKKTEFARFDGSSAATRAAASVETTAAALLEESEEYLRLQVARNIILTCMEEYRQAQQDPVLARASDLFGHLTLGGYGGLELDEDGDSPIVLARRGAERLPADRLSEGTRDQLYLALRLASLERYAEEDRTLPFVVDDIFMTFDDQRTRAALGVLDEMSDRFQTIVFTHHNHLAELAQTELPSGRVHVHRLPRFASAQEESSPPAVSPDVN</sequence>
<dbReference type="SUPFAM" id="SSF52540">
    <property type="entry name" value="P-loop containing nucleoside triphosphate hydrolases"/>
    <property type="match status" value="1"/>
</dbReference>
<gene>
    <name evidence="3" type="ORF">MF672_009720</name>
</gene>
<feature type="coiled-coil region" evidence="1">
    <location>
        <begin position="711"/>
        <end position="745"/>
    </location>
</feature>
<reference evidence="3 4" key="1">
    <citation type="submission" date="2022-04" db="EMBL/GenBank/DDBJ databases">
        <title>Genome draft of Actinomadura sp. ATCC 31491.</title>
        <authorList>
            <person name="Shi X."/>
            <person name="Du Y."/>
        </authorList>
    </citation>
    <scope>NUCLEOTIDE SEQUENCE [LARGE SCALE GENOMIC DNA]</scope>
    <source>
        <strain evidence="3 4">ATCC 31491</strain>
    </source>
</reference>
<feature type="domain" description="YhaN AAA" evidence="2">
    <location>
        <begin position="1"/>
        <end position="203"/>
    </location>
</feature>
<dbReference type="Pfam" id="PF13514">
    <property type="entry name" value="AAA_27"/>
    <property type="match status" value="1"/>
</dbReference>